<name>W0RMX0_9BACT</name>
<keyword evidence="1" id="KW-0812">Transmembrane</keyword>
<keyword evidence="2" id="KW-0614">Plasmid</keyword>
<dbReference type="InParanoid" id="W0RMX0"/>
<evidence type="ECO:0000313" key="2">
    <source>
        <dbReference type="EMBL" id="AHG92384.1"/>
    </source>
</evidence>
<protein>
    <submittedName>
        <fullName evidence="2">Uncharacterized protein</fullName>
    </submittedName>
</protein>
<sequence length="145" mass="14540">MLATGLALAASACYRNVPLDPAPLAPGAAVRLYLTGDGTARLEPRLGPQTLAVDGRVDSVGAGGVTVVVSQTTKTYGGTIAWMGERVTIPTTVIARAEQRVLDRRRTIAVAASAAGAALAAMFVLIAQHGGGTPEPPGGPTGPSP</sequence>
<keyword evidence="3" id="KW-1185">Reference proteome</keyword>
<reference evidence="2 3" key="1">
    <citation type="journal article" date="2014" name="Genome Announc.">
        <title>Genome Sequence and Methylome of Soil Bacterium Gemmatirosa kalamazoonensis KBS708T, a Member of the Rarely Cultivated Gemmatimonadetes Phylum.</title>
        <authorList>
            <person name="Debruyn J.M."/>
            <person name="Radosevich M."/>
            <person name="Wommack K.E."/>
            <person name="Polson S.W."/>
            <person name="Hauser L.J."/>
            <person name="Fawaz M.N."/>
            <person name="Korlach J."/>
            <person name="Tsai Y.C."/>
        </authorList>
    </citation>
    <scope>NUCLEOTIDE SEQUENCE [LARGE SCALE GENOMIC DNA]</scope>
    <source>
        <strain evidence="2 3">KBS708</strain>
        <plasmid evidence="3">Plasmid 1</plasmid>
    </source>
</reference>
<keyword evidence="1" id="KW-0472">Membrane</keyword>
<feature type="transmembrane region" description="Helical" evidence="1">
    <location>
        <begin position="108"/>
        <end position="127"/>
    </location>
</feature>
<dbReference type="KEGG" id="gba:J421_4849"/>
<dbReference type="EMBL" id="CP007129">
    <property type="protein sequence ID" value="AHG92384.1"/>
    <property type="molecule type" value="Genomic_DNA"/>
</dbReference>
<keyword evidence="1" id="KW-1133">Transmembrane helix</keyword>
<accession>W0RMX0</accession>
<dbReference type="HOGENOM" id="CLU_1784069_0_0_0"/>
<geneLocation type="plasmid" evidence="2 3">
    <name>1</name>
</geneLocation>
<organism evidence="2 3">
    <name type="scientific">Gemmatirosa kalamazoonensis</name>
    <dbReference type="NCBI Taxonomy" id="861299"/>
    <lineage>
        <taxon>Bacteria</taxon>
        <taxon>Pseudomonadati</taxon>
        <taxon>Gemmatimonadota</taxon>
        <taxon>Gemmatimonadia</taxon>
        <taxon>Gemmatimonadales</taxon>
        <taxon>Gemmatimonadaceae</taxon>
        <taxon>Gemmatirosa</taxon>
    </lineage>
</organism>
<dbReference type="Proteomes" id="UP000019151">
    <property type="component" value="Plasmid 1"/>
</dbReference>
<dbReference type="AlphaFoldDB" id="W0RMX0"/>
<proteinExistence type="predicted"/>
<evidence type="ECO:0000313" key="3">
    <source>
        <dbReference type="Proteomes" id="UP000019151"/>
    </source>
</evidence>
<evidence type="ECO:0000256" key="1">
    <source>
        <dbReference type="SAM" id="Phobius"/>
    </source>
</evidence>
<gene>
    <name evidence="2" type="ORF">J421_4849</name>
</gene>
<dbReference type="PATRIC" id="fig|861299.3.peg.4902"/>